<dbReference type="EMBL" id="JASCZI010152726">
    <property type="protein sequence ID" value="MED6176594.1"/>
    <property type="molecule type" value="Genomic_DNA"/>
</dbReference>
<protein>
    <submittedName>
        <fullName evidence="2">Uncharacterized protein</fullName>
    </submittedName>
</protein>
<evidence type="ECO:0000313" key="2">
    <source>
        <dbReference type="EMBL" id="MED6176594.1"/>
    </source>
</evidence>
<feature type="region of interest" description="Disordered" evidence="1">
    <location>
        <begin position="23"/>
        <end position="57"/>
    </location>
</feature>
<organism evidence="2 3">
    <name type="scientific">Stylosanthes scabra</name>
    <dbReference type="NCBI Taxonomy" id="79078"/>
    <lineage>
        <taxon>Eukaryota</taxon>
        <taxon>Viridiplantae</taxon>
        <taxon>Streptophyta</taxon>
        <taxon>Embryophyta</taxon>
        <taxon>Tracheophyta</taxon>
        <taxon>Spermatophyta</taxon>
        <taxon>Magnoliopsida</taxon>
        <taxon>eudicotyledons</taxon>
        <taxon>Gunneridae</taxon>
        <taxon>Pentapetalae</taxon>
        <taxon>rosids</taxon>
        <taxon>fabids</taxon>
        <taxon>Fabales</taxon>
        <taxon>Fabaceae</taxon>
        <taxon>Papilionoideae</taxon>
        <taxon>50 kb inversion clade</taxon>
        <taxon>dalbergioids sensu lato</taxon>
        <taxon>Dalbergieae</taxon>
        <taxon>Pterocarpus clade</taxon>
        <taxon>Stylosanthes</taxon>
    </lineage>
</organism>
<gene>
    <name evidence="2" type="ORF">PIB30_089708</name>
</gene>
<keyword evidence="3" id="KW-1185">Reference proteome</keyword>
<comment type="caution">
    <text evidence="2">The sequence shown here is derived from an EMBL/GenBank/DDBJ whole genome shotgun (WGS) entry which is preliminary data.</text>
</comment>
<sequence>MRSSSGNDERWRQGWHSWWLCGLGNSGRLTRRSPVNDEEGGPRDSKGRGFNFHRRSTHGGYVARTTMAEKQSPKRKPHMQLWEPPMLRCSKTKENSDRRFWSCIYYDMEMEKQHYIKLKLQG</sequence>
<evidence type="ECO:0000313" key="3">
    <source>
        <dbReference type="Proteomes" id="UP001341840"/>
    </source>
</evidence>
<proteinExistence type="predicted"/>
<reference evidence="2 3" key="1">
    <citation type="journal article" date="2023" name="Plants (Basel)">
        <title>Bridging the Gap: Combining Genomics and Transcriptomics Approaches to Understand Stylosanthes scabra, an Orphan Legume from the Brazilian Caatinga.</title>
        <authorList>
            <person name="Ferreira-Neto J.R.C."/>
            <person name="da Silva M.D."/>
            <person name="Binneck E."/>
            <person name="de Melo N.F."/>
            <person name="da Silva R.H."/>
            <person name="de Melo A.L.T.M."/>
            <person name="Pandolfi V."/>
            <person name="Bustamante F.O."/>
            <person name="Brasileiro-Vidal A.C."/>
            <person name="Benko-Iseppon A.M."/>
        </authorList>
    </citation>
    <scope>NUCLEOTIDE SEQUENCE [LARGE SCALE GENOMIC DNA]</scope>
    <source>
        <tissue evidence="2">Leaves</tissue>
    </source>
</reference>
<evidence type="ECO:0000256" key="1">
    <source>
        <dbReference type="SAM" id="MobiDB-lite"/>
    </source>
</evidence>
<name>A0ABU6VU87_9FABA</name>
<dbReference type="Proteomes" id="UP001341840">
    <property type="component" value="Unassembled WGS sequence"/>
</dbReference>
<accession>A0ABU6VU87</accession>